<protein>
    <submittedName>
        <fullName evidence="2">N-acetyltransferase GCN5</fullName>
    </submittedName>
</protein>
<comment type="caution">
    <text evidence="2">The sequence shown here is derived from an EMBL/GenBank/DDBJ whole genome shotgun (WGS) entry which is preliminary data.</text>
</comment>
<dbReference type="PROSITE" id="PS51186">
    <property type="entry name" value="GNAT"/>
    <property type="match status" value="1"/>
</dbReference>
<reference evidence="2 3" key="2">
    <citation type="submission" date="2020-03" db="EMBL/GenBank/DDBJ databases">
        <authorList>
            <person name="Ichikawa N."/>
            <person name="Kimura A."/>
            <person name="Kitahashi Y."/>
            <person name="Uohara A."/>
        </authorList>
    </citation>
    <scope>NUCLEOTIDE SEQUENCE [LARGE SCALE GENOMIC DNA]</scope>
    <source>
        <strain evidence="2 3">NBRC 108639</strain>
    </source>
</reference>
<keyword evidence="3" id="KW-1185">Reference proteome</keyword>
<accession>A0A6V8KG03</accession>
<dbReference type="Proteomes" id="UP000482800">
    <property type="component" value="Unassembled WGS sequence"/>
</dbReference>
<dbReference type="Pfam" id="PF13302">
    <property type="entry name" value="Acetyltransf_3"/>
    <property type="match status" value="1"/>
</dbReference>
<gene>
    <name evidence="2" type="ORF">Phou_083420</name>
</gene>
<evidence type="ECO:0000259" key="1">
    <source>
        <dbReference type="PROSITE" id="PS51186"/>
    </source>
</evidence>
<dbReference type="InterPro" id="IPR016181">
    <property type="entry name" value="Acyl_CoA_acyltransferase"/>
</dbReference>
<dbReference type="AlphaFoldDB" id="A0A6V8KG03"/>
<reference evidence="2 3" key="1">
    <citation type="submission" date="2020-03" db="EMBL/GenBank/DDBJ databases">
        <title>Whole genome shotgun sequence of Phytohabitans houttuyneae NBRC 108639.</title>
        <authorList>
            <person name="Komaki H."/>
            <person name="Tamura T."/>
        </authorList>
    </citation>
    <scope>NUCLEOTIDE SEQUENCE [LARGE SCALE GENOMIC DNA]</scope>
    <source>
        <strain evidence="2 3">NBRC 108639</strain>
    </source>
</reference>
<dbReference type="PANTHER" id="PTHR43328:SF1">
    <property type="entry name" value="N-ACETYLTRANSFERASE DOMAIN-CONTAINING PROTEIN"/>
    <property type="match status" value="1"/>
</dbReference>
<dbReference type="PANTHER" id="PTHR43328">
    <property type="entry name" value="ACETYLTRANSFERASE-RELATED"/>
    <property type="match status" value="1"/>
</dbReference>
<evidence type="ECO:0000313" key="2">
    <source>
        <dbReference type="EMBL" id="GFJ84162.1"/>
    </source>
</evidence>
<dbReference type="EMBL" id="BLPF01000003">
    <property type="protein sequence ID" value="GFJ84162.1"/>
    <property type="molecule type" value="Genomic_DNA"/>
</dbReference>
<keyword evidence="2" id="KW-0808">Transferase</keyword>
<evidence type="ECO:0000313" key="3">
    <source>
        <dbReference type="Proteomes" id="UP000482800"/>
    </source>
</evidence>
<dbReference type="InterPro" id="IPR000182">
    <property type="entry name" value="GNAT_dom"/>
</dbReference>
<name>A0A6V8KG03_9ACTN</name>
<proteinExistence type="predicted"/>
<dbReference type="GO" id="GO:0016747">
    <property type="term" value="F:acyltransferase activity, transferring groups other than amino-acyl groups"/>
    <property type="evidence" value="ECO:0007669"/>
    <property type="project" value="InterPro"/>
</dbReference>
<sequence length="152" mass="17197">MAGMADVRLRDVEHADLEVFLAQEHDPEAAARSKFPPRPRERFMAHWETKVLGDPTVHVRAVTVDGALAGSVVAWWDGERRFVGYWLGRQWWGRGVGTRALRLFLEREAARPLYADPVATNTGSVRLLEKCGFVAEETVRHGDNEHVVLVLR</sequence>
<feature type="domain" description="N-acetyltransferase" evidence="1">
    <location>
        <begin position="7"/>
        <end position="152"/>
    </location>
</feature>
<organism evidence="2 3">
    <name type="scientific">Phytohabitans houttuyneae</name>
    <dbReference type="NCBI Taxonomy" id="1076126"/>
    <lineage>
        <taxon>Bacteria</taxon>
        <taxon>Bacillati</taxon>
        <taxon>Actinomycetota</taxon>
        <taxon>Actinomycetes</taxon>
        <taxon>Micromonosporales</taxon>
        <taxon>Micromonosporaceae</taxon>
    </lineage>
</organism>
<dbReference type="SUPFAM" id="SSF55729">
    <property type="entry name" value="Acyl-CoA N-acyltransferases (Nat)"/>
    <property type="match status" value="1"/>
</dbReference>
<dbReference type="Gene3D" id="3.40.630.30">
    <property type="match status" value="1"/>
</dbReference>